<reference evidence="2" key="1">
    <citation type="submission" date="2023-06" db="EMBL/GenBank/DDBJ databases">
        <title>Genome-scale phylogeny and comparative genomics of the fungal order Sordariales.</title>
        <authorList>
            <consortium name="Lawrence Berkeley National Laboratory"/>
            <person name="Hensen N."/>
            <person name="Bonometti L."/>
            <person name="Westerberg I."/>
            <person name="Brannstrom I.O."/>
            <person name="Guillou S."/>
            <person name="Cros-Aarteil S."/>
            <person name="Calhoun S."/>
            <person name="Haridas S."/>
            <person name="Kuo A."/>
            <person name="Mondo S."/>
            <person name="Pangilinan J."/>
            <person name="Riley R."/>
            <person name="Labutti K."/>
            <person name="Andreopoulos B."/>
            <person name="Lipzen A."/>
            <person name="Chen C."/>
            <person name="Yanf M."/>
            <person name="Daum C."/>
            <person name="Ng V."/>
            <person name="Clum A."/>
            <person name="Steindorff A."/>
            <person name="Ohm R."/>
            <person name="Martin F."/>
            <person name="Silar P."/>
            <person name="Natvig D."/>
            <person name="Lalanne C."/>
            <person name="Gautier V."/>
            <person name="Ament-Velasquez S.L."/>
            <person name="Kruys A."/>
            <person name="Hutchinson M.I."/>
            <person name="Powell A.J."/>
            <person name="Barry K."/>
            <person name="Miller A.N."/>
            <person name="Grigoriev I.V."/>
            <person name="Debuchy R."/>
            <person name="Gladieux P."/>
            <person name="Thoren M.H."/>
            <person name="Johannesson H."/>
        </authorList>
    </citation>
    <scope>NUCLEOTIDE SEQUENCE</scope>
    <source>
        <strain evidence="2">CBS 606.72</strain>
    </source>
</reference>
<sequence>MAKLLSLISILIHLSLLDLSNGDTIPIPSLPNGSCEIAYRPIPNSCPSLGLWTEEGDARYKICARNGCIPYLAGDLIPTWGCKQYEGAPLCQNPFFLDPRLCEPYVACKCDEGWKMIDGECKKMVCPYRNGDGRPQYVDGEKWEWKIIKGRVTAECFQGKTWCNADCEPGYLTEDPGCWSLGCFWFLP</sequence>
<protein>
    <submittedName>
        <fullName evidence="2">Uncharacterized protein</fullName>
    </submittedName>
</protein>
<dbReference type="EMBL" id="JAULSU010000006">
    <property type="protein sequence ID" value="KAK0613279.1"/>
    <property type="molecule type" value="Genomic_DNA"/>
</dbReference>
<evidence type="ECO:0000313" key="3">
    <source>
        <dbReference type="Proteomes" id="UP001175000"/>
    </source>
</evidence>
<proteinExistence type="predicted"/>
<accession>A0AA40BTQ0</accession>
<name>A0AA40BTQ0_9PEZI</name>
<feature type="chain" id="PRO_5041250954" evidence="1">
    <location>
        <begin position="23"/>
        <end position="188"/>
    </location>
</feature>
<evidence type="ECO:0000313" key="2">
    <source>
        <dbReference type="EMBL" id="KAK0613279.1"/>
    </source>
</evidence>
<gene>
    <name evidence="2" type="ORF">B0T14DRAFT_569348</name>
</gene>
<comment type="caution">
    <text evidence="2">The sequence shown here is derived from an EMBL/GenBank/DDBJ whole genome shotgun (WGS) entry which is preliminary data.</text>
</comment>
<keyword evidence="1" id="KW-0732">Signal</keyword>
<feature type="signal peptide" evidence="1">
    <location>
        <begin position="1"/>
        <end position="22"/>
    </location>
</feature>
<evidence type="ECO:0000256" key="1">
    <source>
        <dbReference type="SAM" id="SignalP"/>
    </source>
</evidence>
<dbReference type="AlphaFoldDB" id="A0AA40BTQ0"/>
<keyword evidence="3" id="KW-1185">Reference proteome</keyword>
<organism evidence="2 3">
    <name type="scientific">Immersiella caudata</name>
    <dbReference type="NCBI Taxonomy" id="314043"/>
    <lineage>
        <taxon>Eukaryota</taxon>
        <taxon>Fungi</taxon>
        <taxon>Dikarya</taxon>
        <taxon>Ascomycota</taxon>
        <taxon>Pezizomycotina</taxon>
        <taxon>Sordariomycetes</taxon>
        <taxon>Sordariomycetidae</taxon>
        <taxon>Sordariales</taxon>
        <taxon>Lasiosphaeriaceae</taxon>
        <taxon>Immersiella</taxon>
    </lineage>
</organism>
<dbReference type="Proteomes" id="UP001175000">
    <property type="component" value="Unassembled WGS sequence"/>
</dbReference>